<protein>
    <submittedName>
        <fullName evidence="1">Uncharacterized protein</fullName>
    </submittedName>
</protein>
<dbReference type="EMBL" id="JABBWG010000008">
    <property type="protein sequence ID" value="KAG1820358.1"/>
    <property type="molecule type" value="Genomic_DNA"/>
</dbReference>
<gene>
    <name evidence="1" type="ORF">BJ212DRAFT_1297777</name>
</gene>
<proteinExistence type="predicted"/>
<evidence type="ECO:0000313" key="2">
    <source>
        <dbReference type="Proteomes" id="UP000807769"/>
    </source>
</evidence>
<keyword evidence="2" id="KW-1185">Reference proteome</keyword>
<dbReference type="AlphaFoldDB" id="A0A9P7EG42"/>
<comment type="caution">
    <text evidence="1">The sequence shown here is derived from an EMBL/GenBank/DDBJ whole genome shotgun (WGS) entry which is preliminary data.</text>
</comment>
<dbReference type="GeneID" id="64626645"/>
<name>A0A9P7EG42_9AGAM</name>
<reference evidence="1" key="1">
    <citation type="journal article" date="2020" name="New Phytol.">
        <title>Comparative genomics reveals dynamic genome evolution in host specialist ectomycorrhizal fungi.</title>
        <authorList>
            <person name="Lofgren L.A."/>
            <person name="Nguyen N.H."/>
            <person name="Vilgalys R."/>
            <person name="Ruytinx J."/>
            <person name="Liao H.L."/>
            <person name="Branco S."/>
            <person name="Kuo A."/>
            <person name="LaButti K."/>
            <person name="Lipzen A."/>
            <person name="Andreopoulos W."/>
            <person name="Pangilinan J."/>
            <person name="Riley R."/>
            <person name="Hundley H."/>
            <person name="Na H."/>
            <person name="Barry K."/>
            <person name="Grigoriev I.V."/>
            <person name="Stajich J.E."/>
            <person name="Kennedy P.G."/>
        </authorList>
    </citation>
    <scope>NUCLEOTIDE SEQUENCE</scope>
    <source>
        <strain evidence="1">MN1</strain>
    </source>
</reference>
<accession>A0A9P7EG42</accession>
<evidence type="ECO:0000313" key="1">
    <source>
        <dbReference type="EMBL" id="KAG1820358.1"/>
    </source>
</evidence>
<dbReference type="Proteomes" id="UP000807769">
    <property type="component" value="Unassembled WGS sequence"/>
</dbReference>
<sequence>MCTLRICKRETPSAQTNVISIILLPAINDVHRFSTNFPPANKYLTITKTATAYLTRHGNVTRQLQLAAGFGFLRDRIKWRTAFAAGWTSGQGQDRAINWCTRYLSPARMIDIRPLMNSVSPIGGVKPDTAREFHWCFTAGKRDLEKCEKTRYGTTEIG</sequence>
<organism evidence="1 2">
    <name type="scientific">Suillus subaureus</name>
    <dbReference type="NCBI Taxonomy" id="48587"/>
    <lineage>
        <taxon>Eukaryota</taxon>
        <taxon>Fungi</taxon>
        <taxon>Dikarya</taxon>
        <taxon>Basidiomycota</taxon>
        <taxon>Agaricomycotina</taxon>
        <taxon>Agaricomycetes</taxon>
        <taxon>Agaricomycetidae</taxon>
        <taxon>Boletales</taxon>
        <taxon>Suillineae</taxon>
        <taxon>Suillaceae</taxon>
        <taxon>Suillus</taxon>
    </lineage>
</organism>
<dbReference type="RefSeq" id="XP_041195629.1">
    <property type="nucleotide sequence ID" value="XM_041332628.1"/>
</dbReference>